<sequence>MSYLAPAGTPIVASDLWQWLRGLPDANKGLERFRDALMERFQLRGCEFVSSGRAGMTLLLQTLYRFRGEPQRTEVIIPGYTCYSVPASIERAGLRVRVCDVSPDTLSYDLRRLDNFDFSRVLAVVSANLYGLPNDLPAIEALARKHGVFMVDDAAQALGATHGGRSVGSFGDAGIFSLDKGKNITSMQGGILVTRSAEIAEALKESADALPPPALRDTGLQVAKMLIYAALLPPARYGITRKLPFLGLGRTPYQTYSPLTRYSPALGAMAHVLYSRLDALAGQRRDNARRLLDAVARHSPLRAISPLPDTTPVYVRLPLLAQDRQSRDSLLQTLDAAGVGATASYPTAVTDIPELRARLLAEDLDSCPGAREVAERIVTLPTHPYVSSSDIERISSVLQGLNPDVPATRCG</sequence>
<keyword evidence="7" id="KW-1185">Reference proteome</keyword>
<dbReference type="PANTHER" id="PTHR30244:SF34">
    <property type="entry name" value="DTDP-4-AMINO-4,6-DIDEOXYGALACTOSE TRANSAMINASE"/>
    <property type="match status" value="1"/>
</dbReference>
<dbReference type="RefSeq" id="WP_012638923.1">
    <property type="nucleotide sequence ID" value="NC_011901.1"/>
</dbReference>
<evidence type="ECO:0000256" key="4">
    <source>
        <dbReference type="PIRSR" id="PIRSR000390-2"/>
    </source>
</evidence>
<dbReference type="HOGENOM" id="CLU_036177_0_0_6"/>
<evidence type="ECO:0000256" key="1">
    <source>
        <dbReference type="ARBA" id="ARBA00022898"/>
    </source>
</evidence>
<protein>
    <submittedName>
        <fullName evidence="6">DegT/DnrJ/EryC1/StrS aminotransferase</fullName>
    </submittedName>
</protein>
<dbReference type="PIRSF" id="PIRSF000390">
    <property type="entry name" value="PLP_StrS"/>
    <property type="match status" value="1"/>
</dbReference>
<reference evidence="6 7" key="1">
    <citation type="journal article" date="2011" name="Stand. Genomic Sci.">
        <title>Complete genome sequence of 'Thioalkalivibrio sulfidophilus' HL-EbGr7.</title>
        <authorList>
            <person name="Muyzer G."/>
            <person name="Sorokin D.Y."/>
            <person name="Mavromatis K."/>
            <person name="Lapidus A."/>
            <person name="Clum A."/>
            <person name="Ivanova N."/>
            <person name="Pati A."/>
            <person name="d'Haeseleer P."/>
            <person name="Woyke T."/>
            <person name="Kyrpides N.C."/>
        </authorList>
    </citation>
    <scope>NUCLEOTIDE SEQUENCE [LARGE SCALE GENOMIC DNA]</scope>
    <source>
        <strain evidence="6 7">HL-EbGR7</strain>
    </source>
</reference>
<dbReference type="InterPro" id="IPR015421">
    <property type="entry name" value="PyrdxlP-dep_Trfase_major"/>
</dbReference>
<proteinExistence type="inferred from homology"/>
<dbReference type="Gene3D" id="3.90.1150.10">
    <property type="entry name" value="Aspartate Aminotransferase, domain 1"/>
    <property type="match status" value="1"/>
</dbReference>
<dbReference type="AlphaFoldDB" id="B8GVA2"/>
<dbReference type="GO" id="GO:0008483">
    <property type="term" value="F:transaminase activity"/>
    <property type="evidence" value="ECO:0007669"/>
    <property type="project" value="UniProtKB-KW"/>
</dbReference>
<organism evidence="6 7">
    <name type="scientific">Thioalkalivibrio sulfidiphilus (strain HL-EbGR7)</name>
    <dbReference type="NCBI Taxonomy" id="396588"/>
    <lineage>
        <taxon>Bacteria</taxon>
        <taxon>Pseudomonadati</taxon>
        <taxon>Pseudomonadota</taxon>
        <taxon>Gammaproteobacteria</taxon>
        <taxon>Chromatiales</taxon>
        <taxon>Ectothiorhodospiraceae</taxon>
        <taxon>Thioalkalivibrio</taxon>
    </lineage>
</organism>
<accession>B8GVA2</accession>
<dbReference type="KEGG" id="tgr:Tgr7_2370"/>
<dbReference type="SUPFAM" id="SSF53383">
    <property type="entry name" value="PLP-dependent transferases"/>
    <property type="match status" value="1"/>
</dbReference>
<gene>
    <name evidence="6" type="ordered locus">Tgr7_2370</name>
</gene>
<dbReference type="eggNOG" id="COG0399">
    <property type="taxonomic scope" value="Bacteria"/>
</dbReference>
<evidence type="ECO:0000256" key="5">
    <source>
        <dbReference type="RuleBase" id="RU004508"/>
    </source>
</evidence>
<comment type="similarity">
    <text evidence="2 5">Belongs to the DegT/DnrJ/EryC1 family.</text>
</comment>
<dbReference type="InterPro" id="IPR015422">
    <property type="entry name" value="PyrdxlP-dep_Trfase_small"/>
</dbReference>
<feature type="active site" description="Proton acceptor" evidence="3">
    <location>
        <position position="182"/>
    </location>
</feature>
<dbReference type="InterPro" id="IPR015424">
    <property type="entry name" value="PyrdxlP-dep_Trfase"/>
</dbReference>
<feature type="modified residue" description="N6-(pyridoxal phosphate)lysine" evidence="4">
    <location>
        <position position="182"/>
    </location>
</feature>
<evidence type="ECO:0000256" key="2">
    <source>
        <dbReference type="ARBA" id="ARBA00037999"/>
    </source>
</evidence>
<dbReference type="GO" id="GO:0000271">
    <property type="term" value="P:polysaccharide biosynthetic process"/>
    <property type="evidence" value="ECO:0007669"/>
    <property type="project" value="TreeGrafter"/>
</dbReference>
<keyword evidence="1 4" id="KW-0663">Pyridoxal phosphate</keyword>
<evidence type="ECO:0000256" key="3">
    <source>
        <dbReference type="PIRSR" id="PIRSR000390-1"/>
    </source>
</evidence>
<keyword evidence="6" id="KW-0032">Aminotransferase</keyword>
<dbReference type="Gene3D" id="3.40.640.10">
    <property type="entry name" value="Type I PLP-dependent aspartate aminotransferase-like (Major domain)"/>
    <property type="match status" value="1"/>
</dbReference>
<evidence type="ECO:0000313" key="6">
    <source>
        <dbReference type="EMBL" id="ACL73448.1"/>
    </source>
</evidence>
<dbReference type="Proteomes" id="UP000002383">
    <property type="component" value="Chromosome"/>
</dbReference>
<dbReference type="STRING" id="396588.Tgr7_2370"/>
<name>B8GVA2_THISH</name>
<keyword evidence="6" id="KW-0808">Transferase</keyword>
<dbReference type="Pfam" id="PF01041">
    <property type="entry name" value="DegT_DnrJ_EryC1"/>
    <property type="match status" value="1"/>
</dbReference>
<evidence type="ECO:0000313" key="7">
    <source>
        <dbReference type="Proteomes" id="UP000002383"/>
    </source>
</evidence>
<dbReference type="GO" id="GO:0030170">
    <property type="term" value="F:pyridoxal phosphate binding"/>
    <property type="evidence" value="ECO:0007669"/>
    <property type="project" value="TreeGrafter"/>
</dbReference>
<dbReference type="PANTHER" id="PTHR30244">
    <property type="entry name" value="TRANSAMINASE"/>
    <property type="match status" value="1"/>
</dbReference>
<dbReference type="EMBL" id="CP001339">
    <property type="protein sequence ID" value="ACL73448.1"/>
    <property type="molecule type" value="Genomic_DNA"/>
</dbReference>
<dbReference type="OrthoDB" id="9804264at2"/>
<dbReference type="InterPro" id="IPR000653">
    <property type="entry name" value="DegT/StrS_aminotransferase"/>
</dbReference>